<dbReference type="SUPFAM" id="SSF103473">
    <property type="entry name" value="MFS general substrate transporter"/>
    <property type="match status" value="1"/>
</dbReference>
<feature type="transmembrane region" description="Helical" evidence="7">
    <location>
        <begin position="774"/>
        <end position="791"/>
    </location>
</feature>
<proteinExistence type="inferred from homology"/>
<keyword evidence="5 7" id="KW-0472">Membrane</keyword>
<dbReference type="AlphaFoldDB" id="A0A1M4T6S1"/>
<feature type="transmembrane region" description="Helical" evidence="7">
    <location>
        <begin position="311"/>
        <end position="331"/>
    </location>
</feature>
<keyword evidence="9" id="KW-0449">Lipoprotein</keyword>
<feature type="transmembrane region" description="Helical" evidence="7">
    <location>
        <begin position="254"/>
        <end position="280"/>
    </location>
</feature>
<keyword evidence="3 7" id="KW-0812">Transmembrane</keyword>
<dbReference type="STRING" id="1122155.SAMN02745158_00449"/>
<dbReference type="InterPro" id="IPR003838">
    <property type="entry name" value="ABC3_permease_C"/>
</dbReference>
<dbReference type="OrthoDB" id="9793166at2"/>
<dbReference type="RefSeq" id="WP_072848620.1">
    <property type="nucleotide sequence ID" value="NZ_FQVI01000001.1"/>
</dbReference>
<accession>A0A1M4T6S1</accession>
<comment type="subcellular location">
    <subcellularLocation>
        <location evidence="1">Cell membrane</location>
        <topology evidence="1">Multi-pass membrane protein</topology>
    </subcellularLocation>
</comment>
<dbReference type="GO" id="GO:0005886">
    <property type="term" value="C:plasma membrane"/>
    <property type="evidence" value="ECO:0007669"/>
    <property type="project" value="UniProtKB-SubCell"/>
</dbReference>
<dbReference type="Pfam" id="PF02687">
    <property type="entry name" value="FtsX"/>
    <property type="match status" value="2"/>
</dbReference>
<keyword evidence="4 7" id="KW-1133">Transmembrane helix</keyword>
<gene>
    <name evidence="9" type="ORF">SAMN02745158_00449</name>
</gene>
<evidence type="ECO:0000256" key="5">
    <source>
        <dbReference type="ARBA" id="ARBA00023136"/>
    </source>
</evidence>
<evidence type="ECO:0000313" key="10">
    <source>
        <dbReference type="Proteomes" id="UP000184245"/>
    </source>
</evidence>
<feature type="transmembrane region" description="Helical" evidence="7">
    <location>
        <begin position="686"/>
        <end position="708"/>
    </location>
</feature>
<evidence type="ECO:0000256" key="6">
    <source>
        <dbReference type="ARBA" id="ARBA00038076"/>
    </source>
</evidence>
<feature type="transmembrane region" description="Helical" evidence="7">
    <location>
        <begin position="740"/>
        <end position="762"/>
    </location>
</feature>
<evidence type="ECO:0000256" key="2">
    <source>
        <dbReference type="ARBA" id="ARBA00022475"/>
    </source>
</evidence>
<protein>
    <submittedName>
        <fullName evidence="9">ABC-type transport system, involved in lipoprotein release, permease component</fullName>
    </submittedName>
</protein>
<dbReference type="GO" id="GO:0022857">
    <property type="term" value="F:transmembrane transporter activity"/>
    <property type="evidence" value="ECO:0007669"/>
    <property type="project" value="TreeGrafter"/>
</dbReference>
<feature type="domain" description="ABC3 transporter permease C-terminal" evidence="8">
    <location>
        <begin position="690"/>
        <end position="788"/>
    </location>
</feature>
<reference evidence="9 10" key="1">
    <citation type="submission" date="2016-11" db="EMBL/GenBank/DDBJ databases">
        <authorList>
            <person name="Jaros S."/>
            <person name="Januszkiewicz K."/>
            <person name="Wedrychowicz H."/>
        </authorList>
    </citation>
    <scope>NUCLEOTIDE SEQUENCE [LARGE SCALE GENOMIC DNA]</scope>
    <source>
        <strain evidence="9 10">DSM 17459</strain>
    </source>
</reference>
<dbReference type="InterPro" id="IPR036259">
    <property type="entry name" value="MFS_trans_sf"/>
</dbReference>
<feature type="domain" description="ABC3 transporter permease C-terminal" evidence="8">
    <location>
        <begin position="259"/>
        <end position="364"/>
    </location>
</feature>
<evidence type="ECO:0000259" key="8">
    <source>
        <dbReference type="Pfam" id="PF02687"/>
    </source>
</evidence>
<evidence type="ECO:0000256" key="4">
    <source>
        <dbReference type="ARBA" id="ARBA00022989"/>
    </source>
</evidence>
<evidence type="ECO:0000256" key="3">
    <source>
        <dbReference type="ARBA" id="ARBA00022692"/>
    </source>
</evidence>
<name>A0A1M4T6S1_9CLOT</name>
<dbReference type="EMBL" id="FQVI01000001">
    <property type="protein sequence ID" value="SHE40028.1"/>
    <property type="molecule type" value="Genomic_DNA"/>
</dbReference>
<dbReference type="Proteomes" id="UP000184245">
    <property type="component" value="Unassembled WGS sequence"/>
</dbReference>
<keyword evidence="10" id="KW-1185">Reference proteome</keyword>
<keyword evidence="2" id="KW-1003">Cell membrane</keyword>
<sequence>MKMDQNNNGAVIKQIAKKSLAGSRTRNIFTCLTIAMGVALVLTFVLYLFGNSKQQLRTQEDTPQVSYLDITPEQAEQLKGFSEIKWLGLSKSVGSSKVGSNRLGVIYQDEIMMEKNEISYTGELPQKDGEIMVPRDYLKQLGLKIQPGDTVSLDLGDKTVREYKVTGIVDTPSKTSNNHRIYVSLPCALALTGDEECLLDATVNLNHAVNMTFPQAEETAAALGEKIGLTQEQSKVSEAFFNQASISRLTATSVAALALVAILILAAAGLVIHNIFYIAVAGKVREYGQMRTLGMTRKQVRSLVSREGTSLAAKGIPLGLVIGALMGYLLIPGGWDWKTTLGGMAVCAVLGFAAVRISVSKPGKIAAKTAPVEAISYTGYSQMQGVSKKRYSYLTPGNLAVLNLKRSKKKSFLTMCSLVLAGVLLGAISSFVISYNPGASVESSFPNGDYQLQLSAESGFGSQDLSEEGRMKQYAALQSSGIIGNETRKEVEGIDGVTATRPWRYLNVSTDLFQKETNLGINGFSKDEFEWVKQMGYDGPQTYEELISQPGLIVETESNSNFKEFPVKRGDVIHVATYNGRGERIEKDFPVVGTFHYISWMMDHRKENKKLPITIMGSTLLMPSETLDDWAGMDTTYGFEIETDPKKSGEVGETLEKLYGSEENLFLNSKTENMAYLDQMFLPAKIILFVLAGFLVVFGVINLMNTILTNLFTRKRELGILQAVGMTREQMKKMLGRESLIYVAVTIVCTLTFGGLLGYGLVDALDQMGMSVKYQYPWIPVLLFVAVLGAMQTGMTRYGVQLLQKQTLSERMRKAD</sequence>
<evidence type="ECO:0000256" key="1">
    <source>
        <dbReference type="ARBA" id="ARBA00004651"/>
    </source>
</evidence>
<comment type="similarity">
    <text evidence="6">Belongs to the ABC-4 integral membrane protein family.</text>
</comment>
<feature type="transmembrane region" description="Helical" evidence="7">
    <location>
        <begin position="27"/>
        <end position="49"/>
    </location>
</feature>
<evidence type="ECO:0000313" key="9">
    <source>
        <dbReference type="EMBL" id="SHE40028.1"/>
    </source>
</evidence>
<feature type="transmembrane region" description="Helical" evidence="7">
    <location>
        <begin position="337"/>
        <end position="359"/>
    </location>
</feature>
<dbReference type="PANTHER" id="PTHR30572:SF4">
    <property type="entry name" value="ABC TRANSPORTER PERMEASE YTRF"/>
    <property type="match status" value="1"/>
</dbReference>
<evidence type="ECO:0000256" key="7">
    <source>
        <dbReference type="SAM" id="Phobius"/>
    </source>
</evidence>
<feature type="transmembrane region" description="Helical" evidence="7">
    <location>
        <begin position="412"/>
        <end position="435"/>
    </location>
</feature>
<dbReference type="InterPro" id="IPR050250">
    <property type="entry name" value="Macrolide_Exporter_MacB"/>
</dbReference>
<dbReference type="PANTHER" id="PTHR30572">
    <property type="entry name" value="MEMBRANE COMPONENT OF TRANSPORTER-RELATED"/>
    <property type="match status" value="1"/>
</dbReference>
<organism evidence="9 10">
    <name type="scientific">Lactonifactor longoviformis DSM 17459</name>
    <dbReference type="NCBI Taxonomy" id="1122155"/>
    <lineage>
        <taxon>Bacteria</taxon>
        <taxon>Bacillati</taxon>
        <taxon>Bacillota</taxon>
        <taxon>Clostridia</taxon>
        <taxon>Eubacteriales</taxon>
        <taxon>Clostridiaceae</taxon>
        <taxon>Lactonifactor</taxon>
    </lineage>
</organism>